<keyword evidence="6" id="KW-0325">Glycoprotein</keyword>
<evidence type="ECO:0000256" key="9">
    <source>
        <dbReference type="SAM" id="SignalP"/>
    </source>
</evidence>
<comment type="caution">
    <text evidence="7">Lacks conserved residue(s) required for the propagation of feature annotation.</text>
</comment>
<evidence type="ECO:0000313" key="13">
    <source>
        <dbReference type="Proteomes" id="UP000261540"/>
    </source>
</evidence>
<dbReference type="GeneTree" id="ENSGT00940000159264"/>
<dbReference type="InterPro" id="IPR035814">
    <property type="entry name" value="NTR_PCOLCE"/>
</dbReference>
<evidence type="ECO:0000259" key="10">
    <source>
        <dbReference type="PROSITE" id="PS01180"/>
    </source>
</evidence>
<dbReference type="AlphaFoldDB" id="A0A3B3Q430"/>
<dbReference type="PROSITE" id="PS01180">
    <property type="entry name" value="CUB"/>
    <property type="match status" value="2"/>
</dbReference>
<dbReference type="Gene3D" id="2.60.120.290">
    <property type="entry name" value="Spermadhesin, CUB domain"/>
    <property type="match status" value="2"/>
</dbReference>
<dbReference type="SMART" id="SM00042">
    <property type="entry name" value="CUB"/>
    <property type="match status" value="2"/>
</dbReference>
<feature type="disulfide bond" evidence="7">
    <location>
        <begin position="164"/>
        <end position="191"/>
    </location>
</feature>
<feature type="signal peptide" evidence="9">
    <location>
        <begin position="1"/>
        <end position="23"/>
    </location>
</feature>
<dbReference type="SUPFAM" id="SSF49854">
    <property type="entry name" value="Spermadhesin, CUB domain"/>
    <property type="match status" value="2"/>
</dbReference>
<evidence type="ECO:0000256" key="5">
    <source>
        <dbReference type="ARBA" id="ARBA00023157"/>
    </source>
</evidence>
<accession>A0A3B3Q430</accession>
<name>A0A3B3Q430_9TELE</name>
<dbReference type="Pfam" id="PF00431">
    <property type="entry name" value="CUB"/>
    <property type="match status" value="2"/>
</dbReference>
<feature type="region of interest" description="Disordered" evidence="8">
    <location>
        <begin position="274"/>
        <end position="380"/>
    </location>
</feature>
<dbReference type="SUPFAM" id="SSF50242">
    <property type="entry name" value="TIMP-like"/>
    <property type="match status" value="1"/>
</dbReference>
<reference evidence="12" key="2">
    <citation type="submission" date="2025-09" db="UniProtKB">
        <authorList>
            <consortium name="Ensembl"/>
        </authorList>
    </citation>
    <scope>IDENTIFICATION</scope>
</reference>
<evidence type="ECO:0000256" key="2">
    <source>
        <dbReference type="ARBA" id="ARBA00022525"/>
    </source>
</evidence>
<dbReference type="PANTHER" id="PTHR24251">
    <property type="entry name" value="OVOCHYMASE-RELATED"/>
    <property type="match status" value="1"/>
</dbReference>
<reference evidence="12" key="1">
    <citation type="submission" date="2025-08" db="UniProtKB">
        <authorList>
            <consortium name="Ensembl"/>
        </authorList>
    </citation>
    <scope>IDENTIFICATION</scope>
</reference>
<dbReference type="GO" id="GO:0005518">
    <property type="term" value="F:collagen binding"/>
    <property type="evidence" value="ECO:0007669"/>
    <property type="project" value="TreeGrafter"/>
</dbReference>
<feature type="compositionally biased region" description="Low complexity" evidence="8">
    <location>
        <begin position="329"/>
        <end position="343"/>
    </location>
</feature>
<organism evidence="12 13">
    <name type="scientific">Paramormyrops kingsleyae</name>
    <dbReference type="NCBI Taxonomy" id="1676925"/>
    <lineage>
        <taxon>Eukaryota</taxon>
        <taxon>Metazoa</taxon>
        <taxon>Chordata</taxon>
        <taxon>Craniata</taxon>
        <taxon>Vertebrata</taxon>
        <taxon>Euteleostomi</taxon>
        <taxon>Actinopterygii</taxon>
        <taxon>Neopterygii</taxon>
        <taxon>Teleostei</taxon>
        <taxon>Osteoglossocephala</taxon>
        <taxon>Osteoglossomorpha</taxon>
        <taxon>Osteoglossiformes</taxon>
        <taxon>Mormyridae</taxon>
        <taxon>Paramormyrops</taxon>
    </lineage>
</organism>
<feature type="chain" id="PRO_5017182225" evidence="9">
    <location>
        <begin position="24"/>
        <end position="505"/>
    </location>
</feature>
<dbReference type="InterPro" id="IPR035914">
    <property type="entry name" value="Sperma_CUB_dom_sf"/>
</dbReference>
<dbReference type="STRING" id="1676925.ENSPKIP00000001362"/>
<dbReference type="Pfam" id="PF01759">
    <property type="entry name" value="NTR"/>
    <property type="match status" value="1"/>
</dbReference>
<dbReference type="Ensembl" id="ENSPKIT00000025281.1">
    <property type="protein sequence ID" value="ENSPKIP00000001362.1"/>
    <property type="gene ID" value="ENSPKIG00000019688.1"/>
</dbReference>
<dbReference type="InterPro" id="IPR018933">
    <property type="entry name" value="Netrin_module_non-TIMP"/>
</dbReference>
<evidence type="ECO:0000256" key="1">
    <source>
        <dbReference type="ARBA" id="ARBA00004613"/>
    </source>
</evidence>
<proteinExistence type="predicted"/>
<keyword evidence="5 7" id="KW-1015">Disulfide bond</keyword>
<evidence type="ECO:0000259" key="11">
    <source>
        <dbReference type="PROSITE" id="PS50189"/>
    </source>
</evidence>
<feature type="domain" description="CUB" evidence="10">
    <location>
        <begin position="164"/>
        <end position="278"/>
    </location>
</feature>
<dbReference type="FunFam" id="2.60.120.290:FF:000005">
    <property type="entry name" value="Procollagen C-endopeptidase enhancer 1"/>
    <property type="match status" value="2"/>
</dbReference>
<dbReference type="CDD" id="cd03576">
    <property type="entry name" value="NTR_PCOLCE"/>
    <property type="match status" value="1"/>
</dbReference>
<dbReference type="GO" id="GO:0016504">
    <property type="term" value="F:peptidase activator activity"/>
    <property type="evidence" value="ECO:0007669"/>
    <property type="project" value="TreeGrafter"/>
</dbReference>
<evidence type="ECO:0000256" key="4">
    <source>
        <dbReference type="ARBA" id="ARBA00022737"/>
    </source>
</evidence>
<sequence>MDRRTFVCLLAAGLSLFLPRTGAQGESQPRQTSNNSRPAFHCGGNLVADSGFVGSEGFPNYYKPDKKCTWYITVPESNVVVLSFRIFDLEADPLCRYDYLDVYNGHSYTAQKLGRFCGTFRPGAVMSTSNTMMLEMVSDSGSGGRGFLASFSGGKPHVDEHQFCGGKIQKAQGSLKTPNWPEKNYPAGITCSWHIIVEPDMVIEVKFDKFDLEPDSYCRFDYVVFFNGGQNDNSRRIGKYCGDSVPKSIVTDGNQLLVQFVSDLSVTSDGFMASYSSIPRGSKTPTREGDTWPGSGAESIPPKPKPGPRVESVPLKPDTKPKQPPRPPITVTTTTPTTTTTPAPGVPSLPEMEKPFVKPKTPQFMPKPNQNRTTVKKPIGPINPVCAPPCKRAGTMQSNFCDSEFVVIGTVTAMAPVPRGRWTLTVSLIKAFKAGRLMIAQAGQTMSIKITSTCKNCPILRRGMSYVLMGQVDEEGRGIVVPSSFTVPYRTAQQKILANLLRRPC</sequence>
<dbReference type="CDD" id="cd00041">
    <property type="entry name" value="CUB"/>
    <property type="match status" value="2"/>
</dbReference>
<comment type="subcellular location">
    <subcellularLocation>
        <location evidence="1">Secreted</location>
    </subcellularLocation>
</comment>
<protein>
    <submittedName>
        <fullName evidence="12">Procollagen C-endopeptidase enhancer a</fullName>
    </submittedName>
</protein>
<feature type="domain" description="CUB" evidence="10">
    <location>
        <begin position="42"/>
        <end position="154"/>
    </location>
</feature>
<dbReference type="PROSITE" id="PS50189">
    <property type="entry name" value="NTR"/>
    <property type="match status" value="1"/>
</dbReference>
<keyword evidence="3 9" id="KW-0732">Signal</keyword>
<evidence type="ECO:0000256" key="7">
    <source>
        <dbReference type="PROSITE-ProRule" id="PRU00059"/>
    </source>
</evidence>
<evidence type="ECO:0000313" key="12">
    <source>
        <dbReference type="Ensembl" id="ENSPKIP00000001362.1"/>
    </source>
</evidence>
<dbReference type="InterPro" id="IPR000859">
    <property type="entry name" value="CUB_dom"/>
</dbReference>
<dbReference type="GO" id="GO:0006508">
    <property type="term" value="P:proteolysis"/>
    <property type="evidence" value="ECO:0007669"/>
    <property type="project" value="TreeGrafter"/>
</dbReference>
<evidence type="ECO:0000256" key="6">
    <source>
        <dbReference type="ARBA" id="ARBA00023180"/>
    </source>
</evidence>
<dbReference type="SMART" id="SM00643">
    <property type="entry name" value="C345C"/>
    <property type="match status" value="1"/>
</dbReference>
<keyword evidence="2" id="KW-0964">Secreted</keyword>
<dbReference type="InterPro" id="IPR008993">
    <property type="entry name" value="TIMP-like_OB-fold"/>
</dbReference>
<evidence type="ECO:0000256" key="8">
    <source>
        <dbReference type="SAM" id="MobiDB-lite"/>
    </source>
</evidence>
<dbReference type="PANTHER" id="PTHR24251:SF24">
    <property type="entry name" value="PROCOLLAGEN C-ENDOPEPTIDASE ENHANCER 1"/>
    <property type="match status" value="1"/>
</dbReference>
<keyword evidence="4" id="KW-0677">Repeat</keyword>
<dbReference type="Proteomes" id="UP000261540">
    <property type="component" value="Unplaced"/>
</dbReference>
<keyword evidence="13" id="KW-1185">Reference proteome</keyword>
<dbReference type="GO" id="GO:0005615">
    <property type="term" value="C:extracellular space"/>
    <property type="evidence" value="ECO:0007669"/>
    <property type="project" value="TreeGrafter"/>
</dbReference>
<evidence type="ECO:0000256" key="3">
    <source>
        <dbReference type="ARBA" id="ARBA00022729"/>
    </source>
</evidence>
<feature type="domain" description="NTR" evidence="11">
    <location>
        <begin position="386"/>
        <end position="505"/>
    </location>
</feature>
<dbReference type="InterPro" id="IPR001134">
    <property type="entry name" value="Netrin_domain"/>
</dbReference>
<dbReference type="Gene3D" id="2.40.50.120">
    <property type="match status" value="1"/>
</dbReference>